<name>A0A8S1KW46_9CILI</name>
<dbReference type="OrthoDB" id="306689at2759"/>
<dbReference type="EMBL" id="CAJJDN010000013">
    <property type="protein sequence ID" value="CAD8059639.1"/>
    <property type="molecule type" value="Genomic_DNA"/>
</dbReference>
<evidence type="ECO:0000313" key="2">
    <source>
        <dbReference type="Proteomes" id="UP000692954"/>
    </source>
</evidence>
<evidence type="ECO:0008006" key="3">
    <source>
        <dbReference type="Google" id="ProtNLM"/>
    </source>
</evidence>
<keyword evidence="2" id="KW-1185">Reference proteome</keyword>
<evidence type="ECO:0000313" key="1">
    <source>
        <dbReference type="EMBL" id="CAD8059639.1"/>
    </source>
</evidence>
<dbReference type="Proteomes" id="UP000692954">
    <property type="component" value="Unassembled WGS sequence"/>
</dbReference>
<accession>A0A8S1KW46</accession>
<protein>
    <recommendedName>
        <fullName evidence="3">RAP domain-containing protein</fullName>
    </recommendedName>
</protein>
<dbReference type="AlphaFoldDB" id="A0A8S1KW46"/>
<reference evidence="1" key="1">
    <citation type="submission" date="2021-01" db="EMBL/GenBank/DDBJ databases">
        <authorList>
            <consortium name="Genoscope - CEA"/>
            <person name="William W."/>
        </authorList>
    </citation>
    <scope>NUCLEOTIDE SEQUENCE</scope>
</reference>
<sequence length="500" mass="60397">MIKKLFSRFSSSAYTFLKNKAQTQETIKILNFCKFFEEVTKQSKEKKLYNYEEALTNMQKYDIDQLNLETLQWMYQNIFDHSQLNDAFNNLLGVQIMLLNKGISGNLVSREFLNNYMSYLKNYHILMQCNIFYTTNLVQFLYQIKNSFGSLNNTEQSILYNVCDRYQNYIQYLRPNYISTQFYYLSQLNINNYSLKHFFNIQILFIRRIAEVLNDFNENQLKSLYYSIGRDGFYNEKIKQFMIKKIEENAEIKTPDQFISQINLFLCTTNVFNEPQIKSKFIKKINNIISVQNQFLETKQSQLIQFYQQIIRCEIFDDFIWNSYFQIQSQLQDSFRKDFISYNLIQFKSHLSNTSKNYVEQHFEKNKVDYLQRLSSSQFNSAKTMEKNIQVLFNELNLNYENNIRIDQFEIDFYFPKYNLIVETCGPIHYAFNIDVKEGIEIKNFKQDQKIYANQHLNQTSLFKKKYLESLGYRVYYLNFFDQREKNVQVQILEYLKSLK</sequence>
<gene>
    <name evidence="1" type="ORF">PSON_ATCC_30995.1.T0130377</name>
</gene>
<organism evidence="1 2">
    <name type="scientific">Paramecium sonneborni</name>
    <dbReference type="NCBI Taxonomy" id="65129"/>
    <lineage>
        <taxon>Eukaryota</taxon>
        <taxon>Sar</taxon>
        <taxon>Alveolata</taxon>
        <taxon>Ciliophora</taxon>
        <taxon>Intramacronucleata</taxon>
        <taxon>Oligohymenophorea</taxon>
        <taxon>Peniculida</taxon>
        <taxon>Parameciidae</taxon>
        <taxon>Paramecium</taxon>
    </lineage>
</organism>
<proteinExistence type="predicted"/>
<comment type="caution">
    <text evidence="1">The sequence shown here is derived from an EMBL/GenBank/DDBJ whole genome shotgun (WGS) entry which is preliminary data.</text>
</comment>